<accession>A0A346PLN3</accession>
<keyword evidence="3" id="KW-1185">Reference proteome</keyword>
<dbReference type="RefSeq" id="WP_117362872.1">
    <property type="nucleotide sequence ID" value="NZ_CP024047.1"/>
</dbReference>
<evidence type="ECO:0000313" key="3">
    <source>
        <dbReference type="Proteomes" id="UP000258613"/>
    </source>
</evidence>
<organism evidence="2 3">
    <name type="scientific">Natrarchaeobaculum sulfurireducens</name>
    <dbReference type="NCBI Taxonomy" id="2044521"/>
    <lineage>
        <taxon>Archaea</taxon>
        <taxon>Methanobacteriati</taxon>
        <taxon>Methanobacteriota</taxon>
        <taxon>Stenosarchaea group</taxon>
        <taxon>Halobacteria</taxon>
        <taxon>Halobacteriales</taxon>
        <taxon>Natrialbaceae</taxon>
        <taxon>Natrarchaeobaculum</taxon>
    </lineage>
</organism>
<dbReference type="AlphaFoldDB" id="A0A346PLN3"/>
<evidence type="ECO:0000313" key="4">
    <source>
        <dbReference type="Proteomes" id="UP000258707"/>
    </source>
</evidence>
<sequence length="141" mass="15052">MGPLQRTRRTVSAGLATLTSGRFGTSPYELHVVDRQTDDAIANYHGHWHGSLPSIPVGESVTLEPVVETADGTELSLGADERYRVEVAVVDESIADGESHGDHVTVTGASPGETAVAFRLLSEGDLEWETSEAIDIDVLPE</sequence>
<dbReference type="Proteomes" id="UP000258707">
    <property type="component" value="Chromosome"/>
</dbReference>
<dbReference type="GeneID" id="37640888"/>
<accession>A0A346PB62</accession>
<dbReference type="Proteomes" id="UP000258613">
    <property type="component" value="Chromosome"/>
</dbReference>
<dbReference type="KEGG" id="nan:AArc1_0413"/>
<gene>
    <name evidence="1" type="ORF">AArc1_0413</name>
    <name evidence="2" type="ORF">AArcMg_0405</name>
</gene>
<dbReference type="EMBL" id="CP024047">
    <property type="protein sequence ID" value="AXR76757.1"/>
    <property type="molecule type" value="Genomic_DNA"/>
</dbReference>
<evidence type="ECO:0000313" key="1">
    <source>
        <dbReference type="EMBL" id="AXR76757.1"/>
    </source>
</evidence>
<proteinExistence type="predicted"/>
<evidence type="ECO:0000313" key="2">
    <source>
        <dbReference type="EMBL" id="AXR80428.1"/>
    </source>
</evidence>
<protein>
    <submittedName>
        <fullName evidence="2">Zinc ABC transporter, periplasmic-bindingprotein ZnuA</fullName>
    </submittedName>
</protein>
<reference evidence="3" key="2">
    <citation type="submission" date="2018-02" db="EMBL/GenBank/DDBJ databases">
        <title>Phenotypic and genomic properties of facultatively anaerobic sulfur-reducing natronoarchaea from hypersaline soda lakes.</title>
        <authorList>
            <person name="Sorokin D.Y."/>
            <person name="Kublanov I.V."/>
            <person name="Roman P."/>
            <person name="Sinninghe Damste J.S."/>
            <person name="Golyshin P.N."/>
            <person name="Rojo D."/>
            <person name="Ciordia S."/>
            <person name="Mena M.D.C."/>
            <person name="Ferrer M."/>
            <person name="Messina E."/>
            <person name="Smedile F."/>
            <person name="La Spada G."/>
            <person name="La Cono V."/>
            <person name="Yakimov M.M."/>
        </authorList>
    </citation>
    <scope>NUCLEOTIDE SEQUENCE [LARGE SCALE GENOMIC DNA]</scope>
    <source>
        <strain evidence="3">AArc-Mg</strain>
    </source>
</reference>
<dbReference type="KEGG" id="nag:AArcMg_0405"/>
<dbReference type="EMBL" id="CP027033">
    <property type="protein sequence ID" value="AXR80428.1"/>
    <property type="molecule type" value="Genomic_DNA"/>
</dbReference>
<name>A0A346PLN3_9EURY</name>
<dbReference type="OrthoDB" id="206018at2157"/>
<reference evidence="2" key="3">
    <citation type="journal article" date="2019" name="Int. J. Syst. Evol. Microbiol.">
        <title>Natronolimnobius sulfurireducens sp. nov. and Halalkaliarchaeum desulfuricum gen. nov., sp. nov., the first sulfur-respiring alkaliphilic haloarchaea from hypersaline alkaline lakes.</title>
        <authorList>
            <person name="Sorokin D.Y."/>
            <person name="Yakimov M."/>
            <person name="Messina E."/>
            <person name="Merkel A.Y."/>
            <person name="Bale N.J."/>
            <person name="Sinninghe Damste J.S."/>
        </authorList>
    </citation>
    <scope>NUCLEOTIDE SEQUENCE</scope>
    <source>
        <strain evidence="2">AArc-Mg</strain>
        <strain evidence="1">AArc1</strain>
    </source>
</reference>
<reference evidence="4" key="1">
    <citation type="submission" date="2017-10" db="EMBL/GenBank/DDBJ databases">
        <title>Phenotypic and genomic properties of facultatively anaerobic sulfur-reducing natronoarchaea from hypersaline soda lakes.</title>
        <authorList>
            <person name="Sorokin D.Y."/>
            <person name="Kublanov I.V."/>
            <person name="Roman P."/>
            <person name="Sinninghe Damste J.S."/>
            <person name="Golyshin P.N."/>
            <person name="Rojo D."/>
            <person name="Ciordia S."/>
            <person name="Mena Md.C."/>
            <person name="Ferrer M."/>
            <person name="Messina E."/>
            <person name="Smedile F."/>
            <person name="La Spada G."/>
            <person name="La Cono V."/>
            <person name="Yakimov M.M."/>
        </authorList>
    </citation>
    <scope>NUCLEOTIDE SEQUENCE [LARGE SCALE GENOMIC DNA]</scope>
    <source>
        <strain evidence="4">AArc1</strain>
    </source>
</reference>